<dbReference type="EMBL" id="CM042059">
    <property type="protein sequence ID" value="KAI3681364.1"/>
    <property type="molecule type" value="Genomic_DNA"/>
</dbReference>
<dbReference type="Proteomes" id="UP001055879">
    <property type="component" value="Linkage Group LG13"/>
</dbReference>
<proteinExistence type="predicted"/>
<protein>
    <submittedName>
        <fullName evidence="1">Uncharacterized protein</fullName>
    </submittedName>
</protein>
<accession>A0ACB8Y8L2</accession>
<keyword evidence="2" id="KW-1185">Reference proteome</keyword>
<evidence type="ECO:0000313" key="2">
    <source>
        <dbReference type="Proteomes" id="UP001055879"/>
    </source>
</evidence>
<sequence length="67" mass="7920">MANWGENLHDKEHDVHRNVATQGDTSNLYVPDNTSKFVTNKVFHSREDLIEWDLKQFCFIIEVFLII</sequence>
<comment type="caution">
    <text evidence="1">The sequence shown here is derived from an EMBL/GenBank/DDBJ whole genome shotgun (WGS) entry which is preliminary data.</text>
</comment>
<name>A0ACB8Y8L2_ARCLA</name>
<evidence type="ECO:0000313" key="1">
    <source>
        <dbReference type="EMBL" id="KAI3681364.1"/>
    </source>
</evidence>
<reference evidence="2" key="1">
    <citation type="journal article" date="2022" name="Mol. Ecol. Resour.">
        <title>The genomes of chicory, endive, great burdock and yacon provide insights into Asteraceae palaeo-polyploidization history and plant inulin production.</title>
        <authorList>
            <person name="Fan W."/>
            <person name="Wang S."/>
            <person name="Wang H."/>
            <person name="Wang A."/>
            <person name="Jiang F."/>
            <person name="Liu H."/>
            <person name="Zhao H."/>
            <person name="Xu D."/>
            <person name="Zhang Y."/>
        </authorList>
    </citation>
    <scope>NUCLEOTIDE SEQUENCE [LARGE SCALE GENOMIC DNA]</scope>
    <source>
        <strain evidence="2">cv. Niubang</strain>
    </source>
</reference>
<reference evidence="1 2" key="2">
    <citation type="journal article" date="2022" name="Mol. Ecol. Resour.">
        <title>The genomes of chicory, endive, great burdock and yacon provide insights into Asteraceae paleo-polyploidization history and plant inulin production.</title>
        <authorList>
            <person name="Fan W."/>
            <person name="Wang S."/>
            <person name="Wang H."/>
            <person name="Wang A."/>
            <person name="Jiang F."/>
            <person name="Liu H."/>
            <person name="Zhao H."/>
            <person name="Xu D."/>
            <person name="Zhang Y."/>
        </authorList>
    </citation>
    <scope>NUCLEOTIDE SEQUENCE [LARGE SCALE GENOMIC DNA]</scope>
    <source>
        <strain evidence="2">cv. Niubang</strain>
    </source>
</reference>
<organism evidence="1 2">
    <name type="scientific">Arctium lappa</name>
    <name type="common">Greater burdock</name>
    <name type="synonym">Lappa major</name>
    <dbReference type="NCBI Taxonomy" id="4217"/>
    <lineage>
        <taxon>Eukaryota</taxon>
        <taxon>Viridiplantae</taxon>
        <taxon>Streptophyta</taxon>
        <taxon>Embryophyta</taxon>
        <taxon>Tracheophyta</taxon>
        <taxon>Spermatophyta</taxon>
        <taxon>Magnoliopsida</taxon>
        <taxon>eudicotyledons</taxon>
        <taxon>Gunneridae</taxon>
        <taxon>Pentapetalae</taxon>
        <taxon>asterids</taxon>
        <taxon>campanulids</taxon>
        <taxon>Asterales</taxon>
        <taxon>Asteraceae</taxon>
        <taxon>Carduoideae</taxon>
        <taxon>Cardueae</taxon>
        <taxon>Arctiinae</taxon>
        <taxon>Arctium</taxon>
    </lineage>
</organism>
<gene>
    <name evidence="1" type="ORF">L6452_36157</name>
</gene>